<comment type="catalytic activity">
    <reaction evidence="1">
        <text>ATP + H2O = ADP + phosphate + H(+)</text>
        <dbReference type="Rhea" id="RHEA:13065"/>
        <dbReference type="ChEBI" id="CHEBI:15377"/>
        <dbReference type="ChEBI" id="CHEBI:15378"/>
        <dbReference type="ChEBI" id="CHEBI:30616"/>
        <dbReference type="ChEBI" id="CHEBI:43474"/>
        <dbReference type="ChEBI" id="CHEBI:456216"/>
        <dbReference type="EC" id="5.6.2.3"/>
    </reaction>
</comment>
<keyword evidence="1" id="KW-0067">ATP-binding</keyword>
<keyword evidence="1" id="KW-0378">Hydrolase</keyword>
<dbReference type="InterPro" id="IPR010285">
    <property type="entry name" value="DNA_helicase_pif1-like_DEAD"/>
</dbReference>
<comment type="caution">
    <text evidence="3">The sequence shown here is derived from an EMBL/GenBank/DDBJ whole genome shotgun (WGS) entry which is preliminary data.</text>
</comment>
<dbReference type="GO" id="GO:0006310">
    <property type="term" value="P:DNA recombination"/>
    <property type="evidence" value="ECO:0007669"/>
    <property type="project" value="UniProtKB-KW"/>
</dbReference>
<evidence type="ECO:0000259" key="2">
    <source>
        <dbReference type="Pfam" id="PF05970"/>
    </source>
</evidence>
<name>A0AAV4FMN9_9GAST</name>
<dbReference type="GO" id="GO:0006281">
    <property type="term" value="P:DNA repair"/>
    <property type="evidence" value="ECO:0007669"/>
    <property type="project" value="UniProtKB-KW"/>
</dbReference>
<evidence type="ECO:0000256" key="1">
    <source>
        <dbReference type="RuleBase" id="RU363044"/>
    </source>
</evidence>
<dbReference type="PANTHER" id="PTHR10492">
    <property type="match status" value="1"/>
</dbReference>
<keyword evidence="1" id="KW-0233">DNA recombination</keyword>
<keyword evidence="1" id="KW-0227">DNA damage</keyword>
<organism evidence="3 4">
    <name type="scientific">Elysia marginata</name>
    <dbReference type="NCBI Taxonomy" id="1093978"/>
    <lineage>
        <taxon>Eukaryota</taxon>
        <taxon>Metazoa</taxon>
        <taxon>Spiralia</taxon>
        <taxon>Lophotrochozoa</taxon>
        <taxon>Mollusca</taxon>
        <taxon>Gastropoda</taxon>
        <taxon>Heterobranchia</taxon>
        <taxon>Euthyneura</taxon>
        <taxon>Panpulmonata</taxon>
        <taxon>Sacoglossa</taxon>
        <taxon>Placobranchoidea</taxon>
        <taxon>Plakobranchidae</taxon>
        <taxon>Elysia</taxon>
    </lineage>
</organism>
<gene>
    <name evidence="3" type="ORF">ElyMa_005762300</name>
</gene>
<comment type="cofactor">
    <cofactor evidence="1">
        <name>Mg(2+)</name>
        <dbReference type="ChEBI" id="CHEBI:18420"/>
    </cofactor>
</comment>
<dbReference type="Gene3D" id="3.40.50.300">
    <property type="entry name" value="P-loop containing nucleotide triphosphate hydrolases"/>
    <property type="match status" value="1"/>
</dbReference>
<accession>A0AAV4FMN9</accession>
<keyword evidence="1 3" id="KW-0347">Helicase</keyword>
<dbReference type="GO" id="GO:0000723">
    <property type="term" value="P:telomere maintenance"/>
    <property type="evidence" value="ECO:0007669"/>
    <property type="project" value="InterPro"/>
</dbReference>
<dbReference type="EMBL" id="BMAT01011539">
    <property type="protein sequence ID" value="GFR74752.1"/>
    <property type="molecule type" value="Genomic_DNA"/>
</dbReference>
<keyword evidence="4" id="KW-1185">Reference proteome</keyword>
<dbReference type="InterPro" id="IPR027417">
    <property type="entry name" value="P-loop_NTPase"/>
</dbReference>
<proteinExistence type="inferred from homology"/>
<keyword evidence="1" id="KW-0234">DNA repair</keyword>
<dbReference type="Proteomes" id="UP000762676">
    <property type="component" value="Unassembled WGS sequence"/>
</dbReference>
<dbReference type="GO" id="GO:0005524">
    <property type="term" value="F:ATP binding"/>
    <property type="evidence" value="ECO:0007669"/>
    <property type="project" value="UniProtKB-KW"/>
</dbReference>
<sequence length="372" mass="41170">MVMDMGGSMLTQYRLPEPQQEHFERIGIDYKRETSYDIEKERHISNQNRNLLNEEQRIVHDSFVASALSATSSIFFLDAPGECGKTFLIQTILATIRSQNKIVIATASSGLAATLLSAGRTIHSTYKVPLNLTNVDQPICSIKKGTSLERLIKECCAIVIDEAPMTNKLVFKALHRSLCDITGKNEPMGGIATLLCGEFRQILPVVVVGTRANIVNSCIKSSMLWSCITPLQLRTNMRVYLSGSTEAGIFADMLLRLGDGLIPATENPDTIPLHQFGIIVQTTKQLIDSVFPDFVNNISNAQWLTERAILTPLNDTALKINFEMMQNIPGNSMVYLSIDTTVTGEKSVHYPTEFLNSIEVAGLSSHKLCQSW</sequence>
<reference evidence="3 4" key="1">
    <citation type="journal article" date="2021" name="Elife">
        <title>Chloroplast acquisition without the gene transfer in kleptoplastic sea slugs, Plakobranchus ocellatus.</title>
        <authorList>
            <person name="Maeda T."/>
            <person name="Takahashi S."/>
            <person name="Yoshida T."/>
            <person name="Shimamura S."/>
            <person name="Takaki Y."/>
            <person name="Nagai Y."/>
            <person name="Toyoda A."/>
            <person name="Suzuki Y."/>
            <person name="Arimoto A."/>
            <person name="Ishii H."/>
            <person name="Satoh N."/>
            <person name="Nishiyama T."/>
            <person name="Hasebe M."/>
            <person name="Maruyama T."/>
            <person name="Minagawa J."/>
            <person name="Obokata J."/>
            <person name="Shigenobu S."/>
        </authorList>
    </citation>
    <scope>NUCLEOTIDE SEQUENCE [LARGE SCALE GENOMIC DNA]</scope>
</reference>
<dbReference type="AlphaFoldDB" id="A0AAV4FMN9"/>
<dbReference type="PANTHER" id="PTHR10492:SF57">
    <property type="entry name" value="ATP-DEPENDENT DNA HELICASE"/>
    <property type="match status" value="1"/>
</dbReference>
<feature type="domain" description="DNA helicase Pif1-like DEAD-box helicase" evidence="2">
    <location>
        <begin position="52"/>
        <end position="266"/>
    </location>
</feature>
<dbReference type="GO" id="GO:0016787">
    <property type="term" value="F:hydrolase activity"/>
    <property type="evidence" value="ECO:0007669"/>
    <property type="project" value="UniProtKB-KW"/>
</dbReference>
<evidence type="ECO:0000313" key="3">
    <source>
        <dbReference type="EMBL" id="GFR74752.1"/>
    </source>
</evidence>
<dbReference type="Pfam" id="PF05970">
    <property type="entry name" value="PIF1"/>
    <property type="match status" value="1"/>
</dbReference>
<protein>
    <recommendedName>
        <fullName evidence="1">ATP-dependent DNA helicase</fullName>
        <ecNumber evidence="1">5.6.2.3</ecNumber>
    </recommendedName>
</protein>
<dbReference type="SUPFAM" id="SSF52540">
    <property type="entry name" value="P-loop containing nucleoside triphosphate hydrolases"/>
    <property type="match status" value="1"/>
</dbReference>
<keyword evidence="1" id="KW-0547">Nucleotide-binding</keyword>
<comment type="similarity">
    <text evidence="1">Belongs to the helicase family.</text>
</comment>
<evidence type="ECO:0000313" key="4">
    <source>
        <dbReference type="Proteomes" id="UP000762676"/>
    </source>
</evidence>
<dbReference type="GO" id="GO:0043139">
    <property type="term" value="F:5'-3' DNA helicase activity"/>
    <property type="evidence" value="ECO:0007669"/>
    <property type="project" value="UniProtKB-EC"/>
</dbReference>
<dbReference type="EC" id="5.6.2.3" evidence="1"/>